<dbReference type="eggNOG" id="ENOG502RNTH">
    <property type="taxonomic scope" value="Eukaryota"/>
</dbReference>
<evidence type="ECO:0000313" key="3">
    <source>
        <dbReference type="Proteomes" id="UP000016933"/>
    </source>
</evidence>
<protein>
    <recommendedName>
        <fullName evidence="4">Peptidase A1 domain-containing protein</fullName>
    </recommendedName>
</protein>
<keyword evidence="1" id="KW-0732">Signal</keyword>
<dbReference type="AlphaFoldDB" id="M2WN41"/>
<name>M2WN41_DOTSN</name>
<dbReference type="OrthoDB" id="10613602at2759"/>
<feature type="signal peptide" evidence="1">
    <location>
        <begin position="1"/>
        <end position="19"/>
    </location>
</feature>
<dbReference type="EMBL" id="KB446540">
    <property type="protein sequence ID" value="EME43428.1"/>
    <property type="molecule type" value="Genomic_DNA"/>
</dbReference>
<evidence type="ECO:0000256" key="1">
    <source>
        <dbReference type="SAM" id="SignalP"/>
    </source>
</evidence>
<organism evidence="2 3">
    <name type="scientific">Dothistroma septosporum (strain NZE10 / CBS 128990)</name>
    <name type="common">Red band needle blight fungus</name>
    <name type="synonym">Mycosphaerella pini</name>
    <dbReference type="NCBI Taxonomy" id="675120"/>
    <lineage>
        <taxon>Eukaryota</taxon>
        <taxon>Fungi</taxon>
        <taxon>Dikarya</taxon>
        <taxon>Ascomycota</taxon>
        <taxon>Pezizomycotina</taxon>
        <taxon>Dothideomycetes</taxon>
        <taxon>Dothideomycetidae</taxon>
        <taxon>Mycosphaerellales</taxon>
        <taxon>Mycosphaerellaceae</taxon>
        <taxon>Dothistroma</taxon>
    </lineage>
</organism>
<proteinExistence type="predicted"/>
<gene>
    <name evidence="2" type="ORF">DOTSEDRAFT_35693</name>
</gene>
<sequence length="388" mass="40716">MVHLSTLATLAAAVVGVHSYYGPPCPGDKCAQSATPYCSSYLGVPKKTVTSTYTSTAIVTKYTTTKNVYGKPTTITTTITVPKTEQTTVTVTSSTDTQSTVTVTPTCMAPVTSLLDKRQKRQNYGYGQPYGHPAKPTKPACFSPYKQSADVSQACKCLSIKPSVTTAKTTITQTSTVTTCKEITKAPTATSTTTVTMGETTKTATTTTSLTTTLDPTTVSAPFAFPTNFNLVYLDNGVSYYANVDATAVQKRVVAIDDSQPILFELPTSETATVFSLDDNNSLTIPDDSGTFNNIAEIPGGTDALQKLTYGSDGNVPVACTIFANTDDTCGLQCSAPPSLGYEYSCGHTGIFELGDGTVTTDADGESCTVITPFVVDVGTSLVTVPII</sequence>
<accession>M2WN41</accession>
<dbReference type="HOGENOM" id="CLU_711785_0_0_1"/>
<evidence type="ECO:0008006" key="4">
    <source>
        <dbReference type="Google" id="ProtNLM"/>
    </source>
</evidence>
<dbReference type="Proteomes" id="UP000016933">
    <property type="component" value="Unassembled WGS sequence"/>
</dbReference>
<evidence type="ECO:0000313" key="2">
    <source>
        <dbReference type="EMBL" id="EME43428.1"/>
    </source>
</evidence>
<feature type="chain" id="PRO_5004028631" description="Peptidase A1 domain-containing protein" evidence="1">
    <location>
        <begin position="20"/>
        <end position="388"/>
    </location>
</feature>
<reference evidence="3" key="1">
    <citation type="journal article" date="2012" name="PLoS Genet.">
        <title>The genomes of the fungal plant pathogens Cladosporium fulvum and Dothistroma septosporum reveal adaptation to different hosts and lifestyles but also signatures of common ancestry.</title>
        <authorList>
            <person name="de Wit P.J.G.M."/>
            <person name="van der Burgt A."/>
            <person name="Oekmen B."/>
            <person name="Stergiopoulos I."/>
            <person name="Abd-Elsalam K.A."/>
            <person name="Aerts A.L."/>
            <person name="Bahkali A.H."/>
            <person name="Beenen H.G."/>
            <person name="Chettri P."/>
            <person name="Cox M.P."/>
            <person name="Datema E."/>
            <person name="de Vries R.P."/>
            <person name="Dhillon B."/>
            <person name="Ganley A.R."/>
            <person name="Griffiths S.A."/>
            <person name="Guo Y."/>
            <person name="Hamelin R.C."/>
            <person name="Henrissat B."/>
            <person name="Kabir M.S."/>
            <person name="Jashni M.K."/>
            <person name="Kema G."/>
            <person name="Klaubauf S."/>
            <person name="Lapidus A."/>
            <person name="Levasseur A."/>
            <person name="Lindquist E."/>
            <person name="Mehrabi R."/>
            <person name="Ohm R.A."/>
            <person name="Owen T.J."/>
            <person name="Salamov A."/>
            <person name="Schwelm A."/>
            <person name="Schijlen E."/>
            <person name="Sun H."/>
            <person name="van den Burg H.A."/>
            <person name="van Ham R.C.H.J."/>
            <person name="Zhang S."/>
            <person name="Goodwin S.B."/>
            <person name="Grigoriev I.V."/>
            <person name="Collemare J."/>
            <person name="Bradshaw R.E."/>
        </authorList>
    </citation>
    <scope>NUCLEOTIDE SEQUENCE [LARGE SCALE GENOMIC DNA]</scope>
    <source>
        <strain evidence="3">NZE10 / CBS 128990</strain>
    </source>
</reference>
<keyword evidence="3" id="KW-1185">Reference proteome</keyword>
<reference evidence="2 3" key="2">
    <citation type="journal article" date="2012" name="PLoS Pathog.">
        <title>Diverse lifestyles and strategies of plant pathogenesis encoded in the genomes of eighteen Dothideomycetes fungi.</title>
        <authorList>
            <person name="Ohm R.A."/>
            <person name="Feau N."/>
            <person name="Henrissat B."/>
            <person name="Schoch C.L."/>
            <person name="Horwitz B.A."/>
            <person name="Barry K.W."/>
            <person name="Condon B.J."/>
            <person name="Copeland A.C."/>
            <person name="Dhillon B."/>
            <person name="Glaser F."/>
            <person name="Hesse C.N."/>
            <person name="Kosti I."/>
            <person name="LaButti K."/>
            <person name="Lindquist E.A."/>
            <person name="Lucas S."/>
            <person name="Salamov A.A."/>
            <person name="Bradshaw R.E."/>
            <person name="Ciuffetti L."/>
            <person name="Hamelin R.C."/>
            <person name="Kema G.H.J."/>
            <person name="Lawrence C."/>
            <person name="Scott J.A."/>
            <person name="Spatafora J.W."/>
            <person name="Turgeon B.G."/>
            <person name="de Wit P.J.G.M."/>
            <person name="Zhong S."/>
            <person name="Goodwin S.B."/>
            <person name="Grigoriev I.V."/>
        </authorList>
    </citation>
    <scope>NUCLEOTIDE SEQUENCE [LARGE SCALE GENOMIC DNA]</scope>
    <source>
        <strain evidence="3">NZE10 / CBS 128990</strain>
    </source>
</reference>